<accession>A0A820ZEI4</accession>
<comment type="subcellular location">
    <subcellularLocation>
        <location evidence="1">Membrane</location>
        <topology evidence="1">Multi-pass membrane protein</topology>
    </subcellularLocation>
</comment>
<keyword evidence="5" id="KW-1133">Transmembrane helix</keyword>
<feature type="transmembrane region" description="Helical" evidence="5">
    <location>
        <begin position="503"/>
        <end position="530"/>
    </location>
</feature>
<feature type="transmembrane region" description="Helical" evidence="5">
    <location>
        <begin position="558"/>
        <end position="582"/>
    </location>
</feature>
<keyword evidence="5" id="KW-0812">Transmembrane</keyword>
<protein>
    <submittedName>
        <fullName evidence="6">Uncharacterized protein</fullName>
    </submittedName>
</protein>
<keyword evidence="3" id="KW-0675">Receptor</keyword>
<gene>
    <name evidence="6" type="ORF">TOA249_LOCUS7802</name>
</gene>
<name>A0A820ZEI4_9BILA</name>
<sequence length="621" mass="70964">MVVNVISSPQTIVTATTHDNDKQHSMTSNEIFDLSSLRRRFASLAISCIHREYPNKIAHVLTSDADIQAPHNLTPAFFGCFDWHSAVHGHWLLARLGRIDKNLTYECRQALRKSLTKEKLQDEVKYLSCEQRQTFERPYGLAWLLQLVMELDEWTQEEIESSEEILEWRENIRSLELLVVNRLSSWLPKLSYPIRSGEHSQTAFALGLSLDYARRVNNSIFAQLIEQNSLRFFFSDKLYPFTYEPSGEDFLSAGLAEADLMRRVMTKNNYEFLQWFNEFLPFANLSSSLEPPSILDPTDPKLIHLAGLCLSRAWMLEGIIQALPENTEQRNQLYELHRRNAQAGLTAIDESHYERGHWLGTFACDKFSSYELCFGNNVGVSSDDPLFWRLPTPADCKTVRIIGILLYLAAYTGLMLNGSLFASFVRHTALRTPPNIFIMFISDVGCQIEGLAAFLYGTTSSYLLCTVSLSRCYIVVRPFNAKDVTETRTSCCTNLYDRRRLYISFSIAIFVFVYCLPLVILLTANSIIYLEFKRMRDKIAHGAKAELSQKRIDMERRILKSIVITMFDFIFIWTSYAVAFFISMSTPTQVRFRLVDVTALDRMSATTSVAGEASKAAAAAR</sequence>
<feature type="transmembrane region" description="Helical" evidence="5">
    <location>
        <begin position="401"/>
        <end position="424"/>
    </location>
</feature>
<evidence type="ECO:0000313" key="7">
    <source>
        <dbReference type="Proteomes" id="UP000663838"/>
    </source>
</evidence>
<evidence type="ECO:0000256" key="4">
    <source>
        <dbReference type="ARBA" id="ARBA00023224"/>
    </source>
</evidence>
<keyword evidence="4" id="KW-0807">Transducer</keyword>
<evidence type="ECO:0000256" key="1">
    <source>
        <dbReference type="ARBA" id="ARBA00004141"/>
    </source>
</evidence>
<evidence type="ECO:0000256" key="5">
    <source>
        <dbReference type="SAM" id="Phobius"/>
    </source>
</evidence>
<evidence type="ECO:0000256" key="2">
    <source>
        <dbReference type="ARBA" id="ARBA00023040"/>
    </source>
</evidence>
<dbReference type="Pfam" id="PF11199">
    <property type="entry name" value="DUF2891"/>
    <property type="match status" value="1"/>
</dbReference>
<dbReference type="Proteomes" id="UP000663838">
    <property type="component" value="Unassembled WGS sequence"/>
</dbReference>
<reference evidence="6" key="1">
    <citation type="submission" date="2021-02" db="EMBL/GenBank/DDBJ databases">
        <authorList>
            <person name="Nowell W R."/>
        </authorList>
    </citation>
    <scope>NUCLEOTIDE SEQUENCE</scope>
</reference>
<evidence type="ECO:0000313" key="6">
    <source>
        <dbReference type="EMBL" id="CAF4559188.1"/>
    </source>
</evidence>
<keyword evidence="5" id="KW-0472">Membrane</keyword>
<dbReference type="GO" id="GO:0004930">
    <property type="term" value="F:G protein-coupled receptor activity"/>
    <property type="evidence" value="ECO:0007669"/>
    <property type="project" value="UniProtKB-KW"/>
</dbReference>
<comment type="caution">
    <text evidence="6">The sequence shown here is derived from an EMBL/GenBank/DDBJ whole genome shotgun (WGS) entry which is preliminary data.</text>
</comment>
<dbReference type="InterPro" id="IPR050125">
    <property type="entry name" value="GPCR_opsins"/>
</dbReference>
<dbReference type="EMBL" id="CAJOBS010000358">
    <property type="protein sequence ID" value="CAF4559188.1"/>
    <property type="molecule type" value="Genomic_DNA"/>
</dbReference>
<dbReference type="InterPro" id="IPR021365">
    <property type="entry name" value="DUF2891"/>
</dbReference>
<organism evidence="6 7">
    <name type="scientific">Rotaria socialis</name>
    <dbReference type="NCBI Taxonomy" id="392032"/>
    <lineage>
        <taxon>Eukaryota</taxon>
        <taxon>Metazoa</taxon>
        <taxon>Spiralia</taxon>
        <taxon>Gnathifera</taxon>
        <taxon>Rotifera</taxon>
        <taxon>Eurotatoria</taxon>
        <taxon>Bdelloidea</taxon>
        <taxon>Philodinida</taxon>
        <taxon>Philodinidae</taxon>
        <taxon>Rotaria</taxon>
    </lineage>
</organism>
<dbReference type="GO" id="GO:0016020">
    <property type="term" value="C:membrane"/>
    <property type="evidence" value="ECO:0007669"/>
    <property type="project" value="UniProtKB-SubCell"/>
</dbReference>
<keyword evidence="2" id="KW-0297">G-protein coupled receptor</keyword>
<feature type="transmembrane region" description="Helical" evidence="5">
    <location>
        <begin position="436"/>
        <end position="456"/>
    </location>
</feature>
<dbReference type="SUPFAM" id="SSF81321">
    <property type="entry name" value="Family A G protein-coupled receptor-like"/>
    <property type="match status" value="1"/>
</dbReference>
<dbReference type="AlphaFoldDB" id="A0A820ZEI4"/>
<proteinExistence type="predicted"/>
<evidence type="ECO:0000256" key="3">
    <source>
        <dbReference type="ARBA" id="ARBA00023170"/>
    </source>
</evidence>
<dbReference type="Gene3D" id="1.20.1070.10">
    <property type="entry name" value="Rhodopsin 7-helix transmembrane proteins"/>
    <property type="match status" value="2"/>
</dbReference>
<dbReference type="PANTHER" id="PTHR24240">
    <property type="entry name" value="OPSIN"/>
    <property type="match status" value="1"/>
</dbReference>